<dbReference type="PANTHER" id="PTHR21040">
    <property type="entry name" value="BCDNA.GH04120"/>
    <property type="match status" value="1"/>
</dbReference>
<comment type="caution">
    <text evidence="6">The sequence shown here is derived from an EMBL/GenBank/DDBJ whole genome shotgun (WGS) entry which is preliminary data.</text>
</comment>
<dbReference type="InterPro" id="IPR038901">
    <property type="entry name" value="HEXDC-like"/>
</dbReference>
<evidence type="ECO:0000313" key="7">
    <source>
        <dbReference type="Proteomes" id="UP001497623"/>
    </source>
</evidence>
<dbReference type="EC" id="3.2.1.52" evidence="3"/>
<comment type="catalytic activity">
    <reaction evidence="1">
        <text>Hydrolysis of terminal non-reducing N-acetyl-D-hexosamine residues in N-acetyl-beta-D-hexosaminides.</text>
        <dbReference type="EC" id="3.2.1.52"/>
    </reaction>
</comment>
<evidence type="ECO:0000259" key="5">
    <source>
        <dbReference type="Pfam" id="PF00728"/>
    </source>
</evidence>
<dbReference type="EMBL" id="CAXKWB010140501">
    <property type="protein sequence ID" value="CAL4245714.1"/>
    <property type="molecule type" value="Genomic_DNA"/>
</dbReference>
<evidence type="ECO:0000256" key="3">
    <source>
        <dbReference type="ARBA" id="ARBA00012663"/>
    </source>
</evidence>
<evidence type="ECO:0000313" key="6">
    <source>
        <dbReference type="EMBL" id="CAL4245714.1"/>
    </source>
</evidence>
<sequence>MNIVRLKGQMSLFVALKSRAYNLPSHGIITSLKRLCGRVVIVMIGTFGLPNVWLTNGSPLRIFDAVCNKNVIDNQSPDILWHLDLKGGAPRLNVLNDIIALTVSAGATGILIEWEDMFPYHGPIANLSAHNAIKISNVQDLMQVVSKHGLKVVHLIQTLGHLEFALKLSEWESLRESYSPAEACPSNKGTIDLVKEMVDQVLTVAPTSIVHIGADEVYHMGTCNLCLQTGNSRMDLFVNHVSAVASHIHEKWGARVLVWDDMFRNARTKYLRSLASLVEPVVWAYGPNVQQMISYSVFATYARYFPSIWVAPAFKGATGPSSIMPNAARSAENTLAWQNVAKDIQKKMGLKISGTVLTGWSRYDHFAVLCELLPPSLPSLILTLLVANAQHYTSRTSQDLHFLIKCPSHIYLDPVTDIHLWKARECSFVGANMIQALLNFSKLRKEIWELEAEIKKGGWLTQYHVRYKYSSPSRVKEATLRLPTLESKLMELWDEIIAVLDQYYDSATLEEWTQQNLQPLNYTLSQIRKDAQTILSQKSWIRRPL</sequence>
<organism evidence="6 7">
    <name type="scientific">Meganyctiphanes norvegica</name>
    <name type="common">Northern krill</name>
    <name type="synonym">Thysanopoda norvegica</name>
    <dbReference type="NCBI Taxonomy" id="48144"/>
    <lineage>
        <taxon>Eukaryota</taxon>
        <taxon>Metazoa</taxon>
        <taxon>Ecdysozoa</taxon>
        <taxon>Arthropoda</taxon>
        <taxon>Crustacea</taxon>
        <taxon>Multicrustacea</taxon>
        <taxon>Malacostraca</taxon>
        <taxon>Eumalacostraca</taxon>
        <taxon>Eucarida</taxon>
        <taxon>Euphausiacea</taxon>
        <taxon>Euphausiidae</taxon>
        <taxon>Meganyctiphanes</taxon>
    </lineage>
</organism>
<keyword evidence="4" id="KW-0378">Hydrolase</keyword>
<dbReference type="Pfam" id="PF00728">
    <property type="entry name" value="Glyco_hydro_20"/>
    <property type="match status" value="1"/>
</dbReference>
<keyword evidence="7" id="KW-1185">Reference proteome</keyword>
<feature type="domain" description="Glycoside hydrolase family 20 catalytic" evidence="5">
    <location>
        <begin position="171"/>
        <end position="272"/>
    </location>
</feature>
<dbReference type="SUPFAM" id="SSF51445">
    <property type="entry name" value="(Trans)glycosidases"/>
    <property type="match status" value="1"/>
</dbReference>
<feature type="non-terminal residue" evidence="6">
    <location>
        <position position="545"/>
    </location>
</feature>
<dbReference type="GO" id="GO:0005975">
    <property type="term" value="P:carbohydrate metabolic process"/>
    <property type="evidence" value="ECO:0007669"/>
    <property type="project" value="InterPro"/>
</dbReference>
<dbReference type="Proteomes" id="UP001497623">
    <property type="component" value="Unassembled WGS sequence"/>
</dbReference>
<dbReference type="InterPro" id="IPR017853">
    <property type="entry name" value="GH"/>
</dbReference>
<proteinExistence type="inferred from homology"/>
<evidence type="ECO:0000256" key="4">
    <source>
        <dbReference type="ARBA" id="ARBA00022801"/>
    </source>
</evidence>
<evidence type="ECO:0000256" key="2">
    <source>
        <dbReference type="ARBA" id="ARBA00006285"/>
    </source>
</evidence>
<dbReference type="GO" id="GO:0004563">
    <property type="term" value="F:beta-N-acetylhexosaminidase activity"/>
    <property type="evidence" value="ECO:0007669"/>
    <property type="project" value="UniProtKB-EC"/>
</dbReference>
<protein>
    <recommendedName>
        <fullName evidence="3">beta-N-acetylhexosaminidase</fullName>
        <ecNumber evidence="3">3.2.1.52</ecNumber>
    </recommendedName>
</protein>
<dbReference type="PANTHER" id="PTHR21040:SF8">
    <property type="entry name" value="BCDNA.GH04120"/>
    <property type="match status" value="1"/>
</dbReference>
<accession>A0AAV2SVC7</accession>
<dbReference type="InterPro" id="IPR015883">
    <property type="entry name" value="Glyco_hydro_20_cat"/>
</dbReference>
<dbReference type="AlphaFoldDB" id="A0AAV2SVC7"/>
<reference evidence="6 7" key="1">
    <citation type="submission" date="2024-05" db="EMBL/GenBank/DDBJ databases">
        <authorList>
            <person name="Wallberg A."/>
        </authorList>
    </citation>
    <scope>NUCLEOTIDE SEQUENCE [LARGE SCALE GENOMIC DNA]</scope>
</reference>
<name>A0AAV2SVC7_MEGNR</name>
<dbReference type="Gene3D" id="3.20.20.80">
    <property type="entry name" value="Glycosidases"/>
    <property type="match status" value="1"/>
</dbReference>
<evidence type="ECO:0000256" key="1">
    <source>
        <dbReference type="ARBA" id="ARBA00001231"/>
    </source>
</evidence>
<comment type="similarity">
    <text evidence="2">Belongs to the glycosyl hydrolase 20 family.</text>
</comment>
<gene>
    <name evidence="6" type="ORF">MNOR_LOCUS41085</name>
</gene>